<comment type="caution">
    <text evidence="2">The sequence shown here is derived from an EMBL/GenBank/DDBJ whole genome shotgun (WGS) entry which is preliminary data.</text>
</comment>
<keyword evidence="3" id="KW-1185">Reference proteome</keyword>
<proteinExistence type="predicted"/>
<feature type="region of interest" description="Disordered" evidence="1">
    <location>
        <begin position="201"/>
        <end position="232"/>
    </location>
</feature>
<gene>
    <name evidence="2" type="ORF">GCM10023187_29120</name>
</gene>
<evidence type="ECO:0000256" key="1">
    <source>
        <dbReference type="SAM" id="MobiDB-lite"/>
    </source>
</evidence>
<name>A0ABP8KIM1_9BACT</name>
<dbReference type="Proteomes" id="UP001500936">
    <property type="component" value="Unassembled WGS sequence"/>
</dbReference>
<sequence>MPGLTLGQMTVADTLEQSTVVTRLGYANRTLFAGRDFGINQYMITPGITYYHKSGINVDVTGYYFSQSQPLYELTALSVGYMHNVSDNLLLSVDLSRSFYTQTDAEFPALFPYNAYLSGSYDWGNWMAGLDYTFLFGNETAHRVRPRISYYMSWKNVGIFDRISLNPTLSATFGGDQISFEQLRPVSMLTDDNPRLQAIANNSKQKANGNANSGKGNGKSKGSGPVAQPPVPPANNAIAQQSYFGLMCYTLSVPLRFTLGTVRVGTMYNLVFPVKLYPTESISTNPVSYFGLSLSHTLTLR</sequence>
<dbReference type="EMBL" id="BAABHB010000005">
    <property type="protein sequence ID" value="GAA4407919.1"/>
    <property type="molecule type" value="Genomic_DNA"/>
</dbReference>
<accession>A0ABP8KIM1</accession>
<evidence type="ECO:0000313" key="3">
    <source>
        <dbReference type="Proteomes" id="UP001500936"/>
    </source>
</evidence>
<evidence type="ECO:0000313" key="2">
    <source>
        <dbReference type="EMBL" id="GAA4407919.1"/>
    </source>
</evidence>
<organism evidence="2 3">
    <name type="scientific">Nibrella viscosa</name>
    <dbReference type="NCBI Taxonomy" id="1084524"/>
    <lineage>
        <taxon>Bacteria</taxon>
        <taxon>Pseudomonadati</taxon>
        <taxon>Bacteroidota</taxon>
        <taxon>Cytophagia</taxon>
        <taxon>Cytophagales</taxon>
        <taxon>Spirosomataceae</taxon>
        <taxon>Nibrella</taxon>
    </lineage>
</organism>
<protein>
    <submittedName>
        <fullName evidence="2">Uncharacterized protein</fullName>
    </submittedName>
</protein>
<reference evidence="3" key="1">
    <citation type="journal article" date="2019" name="Int. J. Syst. Evol. Microbiol.">
        <title>The Global Catalogue of Microorganisms (GCM) 10K type strain sequencing project: providing services to taxonomists for standard genome sequencing and annotation.</title>
        <authorList>
            <consortium name="The Broad Institute Genomics Platform"/>
            <consortium name="The Broad Institute Genome Sequencing Center for Infectious Disease"/>
            <person name="Wu L."/>
            <person name="Ma J."/>
        </authorList>
    </citation>
    <scope>NUCLEOTIDE SEQUENCE [LARGE SCALE GENOMIC DNA]</scope>
    <source>
        <strain evidence="3">JCM 17925</strain>
    </source>
</reference>